<feature type="transmembrane region" description="Helical" evidence="1">
    <location>
        <begin position="7"/>
        <end position="28"/>
    </location>
</feature>
<sequence length="73" mass="7933">MKLKRIAALIGALFFIILALALFVSAIVGAPFEVLAALLFCLVLIPIIAYAMVLAARVFRKDKKSDHTDTDSI</sequence>
<reference evidence="2" key="1">
    <citation type="journal article" date="2021" name="PeerJ">
        <title>Extensive microbial diversity within the chicken gut microbiome revealed by metagenomics and culture.</title>
        <authorList>
            <person name="Gilroy R."/>
            <person name="Ravi A."/>
            <person name="Getino M."/>
            <person name="Pursley I."/>
            <person name="Horton D.L."/>
            <person name="Alikhan N.F."/>
            <person name="Baker D."/>
            <person name="Gharbi K."/>
            <person name="Hall N."/>
            <person name="Watson M."/>
            <person name="Adriaenssens E.M."/>
            <person name="Foster-Nyarko E."/>
            <person name="Jarju S."/>
            <person name="Secka A."/>
            <person name="Antonio M."/>
            <person name="Oren A."/>
            <person name="Chaudhuri R.R."/>
            <person name="La Ragione R."/>
            <person name="Hildebrand F."/>
            <person name="Pallen M.J."/>
        </authorList>
    </citation>
    <scope>NUCLEOTIDE SEQUENCE</scope>
    <source>
        <strain evidence="2">CHK198-12963</strain>
    </source>
</reference>
<keyword evidence="1" id="KW-1133">Transmembrane helix</keyword>
<name>A0A9D2PT96_9FIRM</name>
<keyword evidence="1" id="KW-0472">Membrane</keyword>
<reference evidence="2" key="2">
    <citation type="submission" date="2021-04" db="EMBL/GenBank/DDBJ databases">
        <authorList>
            <person name="Gilroy R."/>
        </authorList>
    </citation>
    <scope>NUCLEOTIDE SEQUENCE</scope>
    <source>
        <strain evidence="2">CHK198-12963</strain>
    </source>
</reference>
<evidence type="ECO:0000256" key="1">
    <source>
        <dbReference type="SAM" id="Phobius"/>
    </source>
</evidence>
<dbReference type="Proteomes" id="UP000823863">
    <property type="component" value="Unassembled WGS sequence"/>
</dbReference>
<dbReference type="AlphaFoldDB" id="A0A9D2PT96"/>
<organism evidence="2 3">
    <name type="scientific">Candidatus Enterocloster excrementigallinarum</name>
    <dbReference type="NCBI Taxonomy" id="2838558"/>
    <lineage>
        <taxon>Bacteria</taxon>
        <taxon>Bacillati</taxon>
        <taxon>Bacillota</taxon>
        <taxon>Clostridia</taxon>
        <taxon>Lachnospirales</taxon>
        <taxon>Lachnospiraceae</taxon>
        <taxon>Enterocloster</taxon>
    </lineage>
</organism>
<accession>A0A9D2PT96</accession>
<feature type="transmembrane region" description="Helical" evidence="1">
    <location>
        <begin position="34"/>
        <end position="56"/>
    </location>
</feature>
<dbReference type="EMBL" id="DWWB01000022">
    <property type="protein sequence ID" value="HJC66004.1"/>
    <property type="molecule type" value="Genomic_DNA"/>
</dbReference>
<proteinExistence type="predicted"/>
<protein>
    <submittedName>
        <fullName evidence="2">Uncharacterized protein</fullName>
    </submittedName>
</protein>
<keyword evidence="1" id="KW-0812">Transmembrane</keyword>
<evidence type="ECO:0000313" key="2">
    <source>
        <dbReference type="EMBL" id="HJC66004.1"/>
    </source>
</evidence>
<gene>
    <name evidence="2" type="ORF">H9931_04695</name>
</gene>
<evidence type="ECO:0000313" key="3">
    <source>
        <dbReference type="Proteomes" id="UP000823863"/>
    </source>
</evidence>
<comment type="caution">
    <text evidence="2">The sequence shown here is derived from an EMBL/GenBank/DDBJ whole genome shotgun (WGS) entry which is preliminary data.</text>
</comment>